<organism evidence="1 2">
    <name type="scientific">Periplaneta americana</name>
    <name type="common">American cockroach</name>
    <name type="synonym">Blatta americana</name>
    <dbReference type="NCBI Taxonomy" id="6978"/>
    <lineage>
        <taxon>Eukaryota</taxon>
        <taxon>Metazoa</taxon>
        <taxon>Ecdysozoa</taxon>
        <taxon>Arthropoda</taxon>
        <taxon>Hexapoda</taxon>
        <taxon>Insecta</taxon>
        <taxon>Pterygota</taxon>
        <taxon>Neoptera</taxon>
        <taxon>Polyneoptera</taxon>
        <taxon>Dictyoptera</taxon>
        <taxon>Blattodea</taxon>
        <taxon>Blattoidea</taxon>
        <taxon>Blattidae</taxon>
        <taxon>Blattinae</taxon>
        <taxon>Periplaneta</taxon>
    </lineage>
</organism>
<dbReference type="InterPro" id="IPR036397">
    <property type="entry name" value="RNaseH_sf"/>
</dbReference>
<sequence length="203" mass="23028">MPRIGVGGNIIIRIPDVDRGEADLRNLIGIALKRNDDDLYRSGTKSEFDVVCPQIFLTREQVPDAEISLRTAAKKEAIGSEQGGLPTLLEYVPCQQRLQMWFMHDSTRAHFFCNEREHLTLTFQDRWIDWGGLTLWPARSPNLNPLEFRFVALTAEVPVRLSDHRICAPSALSSFLEKLTSILTPFHPLSSHHVKQQAKNLAD</sequence>
<dbReference type="Proteomes" id="UP001148838">
    <property type="component" value="Unassembled WGS sequence"/>
</dbReference>
<evidence type="ECO:0008006" key="3">
    <source>
        <dbReference type="Google" id="ProtNLM"/>
    </source>
</evidence>
<protein>
    <recommendedName>
        <fullName evidence="3">Tc1-like transposase DDE domain-containing protein</fullName>
    </recommendedName>
</protein>
<name>A0ABQ8SVI4_PERAM</name>
<dbReference type="EMBL" id="JAJSOF020000019">
    <property type="protein sequence ID" value="KAJ4437854.1"/>
    <property type="molecule type" value="Genomic_DNA"/>
</dbReference>
<evidence type="ECO:0000313" key="2">
    <source>
        <dbReference type="Proteomes" id="UP001148838"/>
    </source>
</evidence>
<gene>
    <name evidence="1" type="ORF">ANN_13793</name>
</gene>
<keyword evidence="2" id="KW-1185">Reference proteome</keyword>
<proteinExistence type="predicted"/>
<comment type="caution">
    <text evidence="1">The sequence shown here is derived from an EMBL/GenBank/DDBJ whole genome shotgun (WGS) entry which is preliminary data.</text>
</comment>
<evidence type="ECO:0000313" key="1">
    <source>
        <dbReference type="EMBL" id="KAJ4437854.1"/>
    </source>
</evidence>
<accession>A0ABQ8SVI4</accession>
<dbReference type="Gene3D" id="3.30.420.10">
    <property type="entry name" value="Ribonuclease H-like superfamily/Ribonuclease H"/>
    <property type="match status" value="1"/>
</dbReference>
<reference evidence="1 2" key="1">
    <citation type="journal article" date="2022" name="Allergy">
        <title>Genome assembly and annotation of Periplaneta americana reveal a comprehensive cockroach allergen profile.</title>
        <authorList>
            <person name="Wang L."/>
            <person name="Xiong Q."/>
            <person name="Saelim N."/>
            <person name="Wang L."/>
            <person name="Nong W."/>
            <person name="Wan A.T."/>
            <person name="Shi M."/>
            <person name="Liu X."/>
            <person name="Cao Q."/>
            <person name="Hui J.H.L."/>
            <person name="Sookrung N."/>
            <person name="Leung T.F."/>
            <person name="Tungtrongchitr A."/>
            <person name="Tsui S.K.W."/>
        </authorList>
    </citation>
    <scope>NUCLEOTIDE SEQUENCE [LARGE SCALE GENOMIC DNA]</scope>
    <source>
        <strain evidence="1">PWHHKU_190912</strain>
    </source>
</reference>